<dbReference type="Gene3D" id="3.20.20.190">
    <property type="entry name" value="Phosphatidylinositol (PI) phosphodiesterase"/>
    <property type="match status" value="1"/>
</dbReference>
<evidence type="ECO:0000313" key="2">
    <source>
        <dbReference type="EMBL" id="QQD24209.1"/>
    </source>
</evidence>
<dbReference type="Pfam" id="PF03009">
    <property type="entry name" value="GDPD"/>
    <property type="match status" value="1"/>
</dbReference>
<dbReference type="GO" id="GO:0008081">
    <property type="term" value="F:phosphoric diester hydrolase activity"/>
    <property type="evidence" value="ECO:0007669"/>
    <property type="project" value="InterPro"/>
</dbReference>
<proteinExistence type="predicted"/>
<dbReference type="KEGG" id="vcw:GJQ55_06840"/>
<dbReference type="EMBL" id="CP046056">
    <property type="protein sequence ID" value="QQD24209.1"/>
    <property type="molecule type" value="Genomic_DNA"/>
</dbReference>
<dbReference type="InterPro" id="IPR017946">
    <property type="entry name" value="PLC-like_Pdiesterase_TIM-brl"/>
</dbReference>
<dbReference type="AlphaFoldDB" id="A0A9X7YNY7"/>
<dbReference type="PANTHER" id="PTHR46211:SF1">
    <property type="entry name" value="GLYCEROPHOSPHODIESTER PHOSPHODIESTERASE, CYTOPLASMIC"/>
    <property type="match status" value="1"/>
</dbReference>
<name>A0A9X7YNY7_9GAMM</name>
<dbReference type="Proteomes" id="UP000596074">
    <property type="component" value="Chromosome"/>
</dbReference>
<organism evidence="2 3">
    <name type="scientific">Venatoribacter cucullus</name>
    <dbReference type="NCBI Taxonomy" id="2661630"/>
    <lineage>
        <taxon>Bacteria</taxon>
        <taxon>Pseudomonadati</taxon>
        <taxon>Pseudomonadota</taxon>
        <taxon>Gammaproteobacteria</taxon>
        <taxon>Oceanospirillales</taxon>
        <taxon>Oceanospirillaceae</taxon>
        <taxon>Venatoribacter</taxon>
    </lineage>
</organism>
<dbReference type="SUPFAM" id="SSF51695">
    <property type="entry name" value="PLC-like phosphodiesterases"/>
    <property type="match status" value="1"/>
</dbReference>
<evidence type="ECO:0000259" key="1">
    <source>
        <dbReference type="PROSITE" id="PS51704"/>
    </source>
</evidence>
<dbReference type="PROSITE" id="PS51704">
    <property type="entry name" value="GP_PDE"/>
    <property type="match status" value="1"/>
</dbReference>
<accession>A0A9X7YNY7</accession>
<evidence type="ECO:0000313" key="3">
    <source>
        <dbReference type="Proteomes" id="UP000596074"/>
    </source>
</evidence>
<keyword evidence="3" id="KW-1185">Reference proteome</keyword>
<dbReference type="InterPro" id="IPR030395">
    <property type="entry name" value="GP_PDE_dom"/>
</dbReference>
<feature type="domain" description="GP-PDE" evidence="1">
    <location>
        <begin position="25"/>
        <end position="261"/>
    </location>
</feature>
<gene>
    <name evidence="2" type="ORF">GJQ55_06840</name>
</gene>
<protein>
    <submittedName>
        <fullName evidence="2">Glycerophosphoryl diester phosphodiesterase</fullName>
    </submittedName>
</protein>
<dbReference type="PANTHER" id="PTHR46211">
    <property type="entry name" value="GLYCEROPHOSPHORYL DIESTER PHOSPHODIESTERASE"/>
    <property type="match status" value="1"/>
</dbReference>
<dbReference type="GO" id="GO:0006629">
    <property type="term" value="P:lipid metabolic process"/>
    <property type="evidence" value="ECO:0007669"/>
    <property type="project" value="InterPro"/>
</dbReference>
<reference evidence="2 3" key="1">
    <citation type="submission" date="2019-11" db="EMBL/GenBank/DDBJ databases">
        <title>Venatorbacter sp. nov. a predator of Campylobacter and other Gram-negative bacteria.</title>
        <authorList>
            <person name="Saeedi A."/>
            <person name="Cummings N.J."/>
            <person name="Connerton I.F."/>
            <person name="Connerton P.L."/>
        </authorList>
    </citation>
    <scope>NUCLEOTIDE SEQUENCE [LARGE SCALE GENOMIC DNA]</scope>
    <source>
        <strain evidence="2">XL5</strain>
    </source>
</reference>
<sequence length="270" mass="29647">MSPCGVFMPSHSMPFASPDAYEYLPPVIAHRGASGSAPENTRAAIALAAHQGARWIEVDVTISADGIAVIHHDADLARCSDGSGLVIQKRLAELKQLDAGSWYAAEFAQERMLTLTELLVLANQLELGLNLEIKPTIGREPETVWAMHKALQQVPFEQALLFSSFSIHALQAARRHLPHVTRGLNVEAIPADWQHRLEEADCAGLHFAREFFDAQAVKAIRAAGYHCMVFTVNDPDDARQLLQAGVDAVFTDFPQRLLQHLQGRAPLGKH</sequence>